<evidence type="ECO:0000313" key="3">
    <source>
        <dbReference type="EMBL" id="CAB4155450.1"/>
    </source>
</evidence>
<proteinExistence type="predicted"/>
<name>A0A6J5N764_9CAUD</name>
<organism evidence="3">
    <name type="scientific">uncultured Caudovirales phage</name>
    <dbReference type="NCBI Taxonomy" id="2100421"/>
    <lineage>
        <taxon>Viruses</taxon>
        <taxon>Duplodnaviria</taxon>
        <taxon>Heunggongvirae</taxon>
        <taxon>Uroviricota</taxon>
        <taxon>Caudoviricetes</taxon>
        <taxon>Peduoviridae</taxon>
        <taxon>Maltschvirus</taxon>
        <taxon>Maltschvirus maltsch</taxon>
    </lineage>
</organism>
<gene>
    <name evidence="3" type="ORF">UFOVP671_8</name>
</gene>
<reference evidence="3" key="1">
    <citation type="submission" date="2020-04" db="EMBL/GenBank/DDBJ databases">
        <authorList>
            <person name="Chiriac C."/>
            <person name="Salcher M."/>
            <person name="Ghai R."/>
            <person name="Kavagutti S V."/>
        </authorList>
    </citation>
    <scope>NUCLEOTIDE SEQUENCE</scope>
</reference>
<feature type="compositionally biased region" description="Polar residues" evidence="2">
    <location>
        <begin position="1"/>
        <end position="12"/>
    </location>
</feature>
<feature type="compositionally biased region" description="Basic and acidic residues" evidence="2">
    <location>
        <begin position="33"/>
        <end position="90"/>
    </location>
</feature>
<evidence type="ECO:0000256" key="1">
    <source>
        <dbReference type="SAM" id="Coils"/>
    </source>
</evidence>
<feature type="coiled-coil region" evidence="1">
    <location>
        <begin position="227"/>
        <end position="254"/>
    </location>
</feature>
<accession>A0A6J5N764</accession>
<sequence>MENLDQGATSEVENTEIESQEIKQEQESNAPEKSMEDTLRDTLREIQSRETNPEVKDAEVEPPKESSRDEKGRFKSKAEKEQAVLERLPEEAAPEESQDEPNIAVPQAIEPPNTWKKEAKEAFLKADPIIQAEVARRESDFHKGISQYKAAADFGLAIDKAIEPYKQTMQQLGVSPDRAVASLMAADSKLRYSNDTDKHMYFAQLAKSYNIDLNKLVDTAHNTDPRIYQLAEQNQNAQQQLDMYRRQMEAQETQQLNSQVASFAADPNHKYFEQVREQMASLLQAGAAQDLKDAYEQAIYLNPNVRSELLKQQLEAAKGDARRKAQEAKSAASVQVRSRQPLASEEQVGTIEDTIRDTYRRLSGLS</sequence>
<dbReference type="EMBL" id="LR796645">
    <property type="protein sequence ID" value="CAB4155450.1"/>
    <property type="molecule type" value="Genomic_DNA"/>
</dbReference>
<keyword evidence="1" id="KW-0175">Coiled coil</keyword>
<evidence type="ECO:0000256" key="2">
    <source>
        <dbReference type="SAM" id="MobiDB-lite"/>
    </source>
</evidence>
<feature type="region of interest" description="Disordered" evidence="2">
    <location>
        <begin position="321"/>
        <end position="347"/>
    </location>
</feature>
<protein>
    <submittedName>
        <fullName evidence="3">Uncharacterized protein</fullName>
    </submittedName>
</protein>
<feature type="region of interest" description="Disordered" evidence="2">
    <location>
        <begin position="1"/>
        <end position="111"/>
    </location>
</feature>